<keyword evidence="4" id="KW-1185">Reference proteome</keyword>
<dbReference type="AlphaFoldDB" id="A0A9W6NZR2"/>
<sequence>MVDQQRFKDLMSAVCAPVTVVTTLTADGRPHGTTVSSFASLSLDPPLVSLALDHGSALLGHVRHSGLIGVNVLSEAQQELAAAFAGRGPDKFDGLAWVVRDGLPHLPDSAGWLAGVVEQYVPAGDHDLLIVRVRSASSSPASPLVYARRTFGTHSRLAVLAS</sequence>
<protein>
    <recommendedName>
        <fullName evidence="2">Flavin reductase like domain-containing protein</fullName>
    </recommendedName>
</protein>
<gene>
    <name evidence="3" type="ORF">GCM10017577_63240</name>
</gene>
<dbReference type="InterPro" id="IPR012349">
    <property type="entry name" value="Split_barrel_FMN-bd"/>
</dbReference>
<dbReference type="Pfam" id="PF01613">
    <property type="entry name" value="Flavin_Reduct"/>
    <property type="match status" value="1"/>
</dbReference>
<dbReference type="RefSeq" id="WP_037048912.1">
    <property type="nucleotide sequence ID" value="NZ_BAAAUZ010000003.1"/>
</dbReference>
<dbReference type="GO" id="GO:0006208">
    <property type="term" value="P:pyrimidine nucleobase catabolic process"/>
    <property type="evidence" value="ECO:0007669"/>
    <property type="project" value="TreeGrafter"/>
</dbReference>
<dbReference type="PANTHER" id="PTHR30466:SF1">
    <property type="entry name" value="FMN REDUCTASE (NADH) RUTF"/>
    <property type="match status" value="1"/>
</dbReference>
<dbReference type="InterPro" id="IPR002563">
    <property type="entry name" value="Flavin_Rdtase-like_dom"/>
</dbReference>
<dbReference type="EMBL" id="BSFQ01000042">
    <property type="protein sequence ID" value="GLL15175.1"/>
    <property type="molecule type" value="Genomic_DNA"/>
</dbReference>
<keyword evidence="1" id="KW-0560">Oxidoreductase</keyword>
<name>A0A9W6NZR2_9PSEU</name>
<proteinExistence type="predicted"/>
<evidence type="ECO:0000313" key="3">
    <source>
        <dbReference type="EMBL" id="GLL15175.1"/>
    </source>
</evidence>
<reference evidence="3" key="2">
    <citation type="submission" date="2023-01" db="EMBL/GenBank/DDBJ databases">
        <authorList>
            <person name="Sun Q."/>
            <person name="Evtushenko L."/>
        </authorList>
    </citation>
    <scope>NUCLEOTIDE SEQUENCE</scope>
    <source>
        <strain evidence="3">VKM Ac-1069</strain>
    </source>
</reference>
<organism evidence="3 4">
    <name type="scientific">Pseudonocardia halophobica</name>
    <dbReference type="NCBI Taxonomy" id="29401"/>
    <lineage>
        <taxon>Bacteria</taxon>
        <taxon>Bacillati</taxon>
        <taxon>Actinomycetota</taxon>
        <taxon>Actinomycetes</taxon>
        <taxon>Pseudonocardiales</taxon>
        <taxon>Pseudonocardiaceae</taxon>
        <taxon>Pseudonocardia</taxon>
    </lineage>
</organism>
<dbReference type="GO" id="GO:0042602">
    <property type="term" value="F:riboflavin reductase (NADPH) activity"/>
    <property type="evidence" value="ECO:0007669"/>
    <property type="project" value="TreeGrafter"/>
</dbReference>
<feature type="domain" description="Flavin reductase like" evidence="2">
    <location>
        <begin position="11"/>
        <end position="153"/>
    </location>
</feature>
<dbReference type="GO" id="GO:0010181">
    <property type="term" value="F:FMN binding"/>
    <property type="evidence" value="ECO:0007669"/>
    <property type="project" value="InterPro"/>
</dbReference>
<dbReference type="InterPro" id="IPR050268">
    <property type="entry name" value="NADH-dep_flavin_reductase"/>
</dbReference>
<evidence type="ECO:0000256" key="1">
    <source>
        <dbReference type="ARBA" id="ARBA00023002"/>
    </source>
</evidence>
<comment type="caution">
    <text evidence="3">The sequence shown here is derived from an EMBL/GenBank/DDBJ whole genome shotgun (WGS) entry which is preliminary data.</text>
</comment>
<dbReference type="SUPFAM" id="SSF50475">
    <property type="entry name" value="FMN-binding split barrel"/>
    <property type="match status" value="1"/>
</dbReference>
<evidence type="ECO:0000313" key="4">
    <source>
        <dbReference type="Proteomes" id="UP001143463"/>
    </source>
</evidence>
<reference evidence="3" key="1">
    <citation type="journal article" date="2014" name="Int. J. Syst. Evol. Microbiol.">
        <title>Complete genome sequence of Corynebacterium casei LMG S-19264T (=DSM 44701T), isolated from a smear-ripened cheese.</title>
        <authorList>
            <consortium name="US DOE Joint Genome Institute (JGI-PGF)"/>
            <person name="Walter F."/>
            <person name="Albersmeier A."/>
            <person name="Kalinowski J."/>
            <person name="Ruckert C."/>
        </authorList>
    </citation>
    <scope>NUCLEOTIDE SEQUENCE</scope>
    <source>
        <strain evidence="3">VKM Ac-1069</strain>
    </source>
</reference>
<dbReference type="PANTHER" id="PTHR30466">
    <property type="entry name" value="FLAVIN REDUCTASE"/>
    <property type="match status" value="1"/>
</dbReference>
<accession>A0A9W6NZR2</accession>
<dbReference type="SMART" id="SM00903">
    <property type="entry name" value="Flavin_Reduct"/>
    <property type="match status" value="1"/>
</dbReference>
<dbReference type="Gene3D" id="2.30.110.10">
    <property type="entry name" value="Electron Transport, Fmn-binding Protein, Chain A"/>
    <property type="match status" value="1"/>
</dbReference>
<dbReference type="Proteomes" id="UP001143463">
    <property type="component" value="Unassembled WGS sequence"/>
</dbReference>
<evidence type="ECO:0000259" key="2">
    <source>
        <dbReference type="SMART" id="SM00903"/>
    </source>
</evidence>